<feature type="compositionally biased region" description="Polar residues" evidence="1">
    <location>
        <begin position="50"/>
        <end position="77"/>
    </location>
</feature>
<dbReference type="Proteomes" id="UP001159405">
    <property type="component" value="Unassembled WGS sequence"/>
</dbReference>
<reference evidence="2 3" key="1">
    <citation type="submission" date="2022-05" db="EMBL/GenBank/DDBJ databases">
        <authorList>
            <consortium name="Genoscope - CEA"/>
            <person name="William W."/>
        </authorList>
    </citation>
    <scope>NUCLEOTIDE SEQUENCE [LARGE SCALE GENOMIC DNA]</scope>
</reference>
<evidence type="ECO:0000313" key="2">
    <source>
        <dbReference type="EMBL" id="CAH3121771.1"/>
    </source>
</evidence>
<comment type="caution">
    <text evidence="2">The sequence shown here is derived from an EMBL/GenBank/DDBJ whole genome shotgun (WGS) entry which is preliminary data.</text>
</comment>
<keyword evidence="3" id="KW-1185">Reference proteome</keyword>
<accession>A0ABN8NUN1</accession>
<evidence type="ECO:0000313" key="3">
    <source>
        <dbReference type="Proteomes" id="UP001159405"/>
    </source>
</evidence>
<name>A0ABN8NUN1_9CNID</name>
<evidence type="ECO:0000256" key="1">
    <source>
        <dbReference type="SAM" id="MobiDB-lite"/>
    </source>
</evidence>
<gene>
    <name evidence="2" type="ORF">PLOB_00028921</name>
</gene>
<sequence length="197" mass="22051">MAHTYVKVKHQEQEEAEIILPSESGTFLVEDFSKTYVVNEEPAVSVIPPVNSSQSPSTSLGIPISDQQPRSKTNPSPGQVFDKYQVHLNLKEETASVPVIEEMLKEQLGFDIRVLDSKHLPIMQGETTTGAQFWTSSQKILMAKKSEMANLNKGKGKIKKAKRKTTSWIPALFDHFPSDLSRQVSAGILRKNKLLKY</sequence>
<protein>
    <submittedName>
        <fullName evidence="2">Uncharacterized protein</fullName>
    </submittedName>
</protein>
<dbReference type="EMBL" id="CALNXK010000036">
    <property type="protein sequence ID" value="CAH3121771.1"/>
    <property type="molecule type" value="Genomic_DNA"/>
</dbReference>
<proteinExistence type="predicted"/>
<organism evidence="2 3">
    <name type="scientific">Porites lobata</name>
    <dbReference type="NCBI Taxonomy" id="104759"/>
    <lineage>
        <taxon>Eukaryota</taxon>
        <taxon>Metazoa</taxon>
        <taxon>Cnidaria</taxon>
        <taxon>Anthozoa</taxon>
        <taxon>Hexacorallia</taxon>
        <taxon>Scleractinia</taxon>
        <taxon>Fungiina</taxon>
        <taxon>Poritidae</taxon>
        <taxon>Porites</taxon>
    </lineage>
</organism>
<feature type="region of interest" description="Disordered" evidence="1">
    <location>
        <begin position="48"/>
        <end position="79"/>
    </location>
</feature>